<keyword evidence="3" id="KW-1185">Reference proteome</keyword>
<comment type="caution">
    <text evidence="2">The sequence shown here is derived from an EMBL/GenBank/DDBJ whole genome shotgun (WGS) entry which is preliminary data.</text>
</comment>
<sequence length="80" mass="8875">MRRSTKVDKAQQQQKQQQVNDKVSDREDADDVYTAIRRSLVSVVTAAVTSGSLKLRPNCLELFRGTFVLGEPGRCGQPVP</sequence>
<dbReference type="AlphaFoldDB" id="A0AAV0X160"/>
<evidence type="ECO:0000313" key="3">
    <source>
        <dbReference type="Proteomes" id="UP001160148"/>
    </source>
</evidence>
<name>A0AAV0X160_9HEMI</name>
<evidence type="ECO:0000313" key="2">
    <source>
        <dbReference type="EMBL" id="CAI6361915.1"/>
    </source>
</evidence>
<accession>A0AAV0X160</accession>
<dbReference type="EMBL" id="CARXXK010000003">
    <property type="protein sequence ID" value="CAI6361915.1"/>
    <property type="molecule type" value="Genomic_DNA"/>
</dbReference>
<evidence type="ECO:0000256" key="1">
    <source>
        <dbReference type="SAM" id="MobiDB-lite"/>
    </source>
</evidence>
<gene>
    <name evidence="2" type="ORF">MEUPH1_LOCUS17041</name>
</gene>
<feature type="region of interest" description="Disordered" evidence="1">
    <location>
        <begin position="1"/>
        <end position="28"/>
    </location>
</feature>
<protein>
    <submittedName>
        <fullName evidence="2">Uncharacterized protein</fullName>
    </submittedName>
</protein>
<organism evidence="2 3">
    <name type="scientific">Macrosiphum euphorbiae</name>
    <name type="common">potato aphid</name>
    <dbReference type="NCBI Taxonomy" id="13131"/>
    <lineage>
        <taxon>Eukaryota</taxon>
        <taxon>Metazoa</taxon>
        <taxon>Ecdysozoa</taxon>
        <taxon>Arthropoda</taxon>
        <taxon>Hexapoda</taxon>
        <taxon>Insecta</taxon>
        <taxon>Pterygota</taxon>
        <taxon>Neoptera</taxon>
        <taxon>Paraneoptera</taxon>
        <taxon>Hemiptera</taxon>
        <taxon>Sternorrhyncha</taxon>
        <taxon>Aphidomorpha</taxon>
        <taxon>Aphidoidea</taxon>
        <taxon>Aphididae</taxon>
        <taxon>Macrosiphini</taxon>
        <taxon>Macrosiphum</taxon>
    </lineage>
</organism>
<proteinExistence type="predicted"/>
<reference evidence="2 3" key="1">
    <citation type="submission" date="2023-01" db="EMBL/GenBank/DDBJ databases">
        <authorList>
            <person name="Whitehead M."/>
        </authorList>
    </citation>
    <scope>NUCLEOTIDE SEQUENCE [LARGE SCALE GENOMIC DNA]</scope>
</reference>
<dbReference type="Proteomes" id="UP001160148">
    <property type="component" value="Unassembled WGS sequence"/>
</dbReference>